<dbReference type="AlphaFoldDB" id="A0A0B7MUE3"/>
<gene>
    <name evidence="3" type="primary">PARPA_00155.1 scaffold 368</name>
</gene>
<dbReference type="Proteomes" id="UP000054107">
    <property type="component" value="Unassembled WGS sequence"/>
</dbReference>
<dbReference type="InterPro" id="IPR018961">
    <property type="entry name" value="DnaJ_homolog_subfam-C_membr-28"/>
</dbReference>
<feature type="domain" description="DnaJ homologue subfamily C member 28 conserved" evidence="2">
    <location>
        <begin position="200"/>
        <end position="268"/>
    </location>
</feature>
<dbReference type="EMBL" id="LN718810">
    <property type="protein sequence ID" value="CEP06900.1"/>
    <property type="molecule type" value="Genomic_DNA"/>
</dbReference>
<name>A0A0B7MUE3_9FUNG</name>
<dbReference type="OrthoDB" id="547796at2759"/>
<sequence>MLRTICTTNLPVLTRLAATAAMTHLPATMLLIRRNHNYATKTIFDSDQDEQEQQAIANAKKKHQLPDDKPWDGDEPVKHSVLRMIIDKYRTPLRVEGAARRNIPQPQSAYVPPPPQKEEKSSQLKKFEREKQERERKQNRILNAKDTAFDYAMNRQYPVDEEKSHVADNIVRSQSKKDVDWEDWDLEEKPRHINELGLLSDERIRAARARGEFDDLPGRGKPIAEDPLLNNPYVDRTEYFLNRIIQRNGAAPPWVMMQQEVDTEVSSIRSQMNSAIKRCLEQVKHDRSTVNVSLVLEQFEKMDKSFLNKELGRVNMRVRSYNVMCPAPVRKPLLEFDNEMKSILTKNGFRP</sequence>
<feature type="region of interest" description="Disordered" evidence="1">
    <location>
        <begin position="97"/>
        <end position="138"/>
    </location>
</feature>
<organism evidence="3 4">
    <name type="scientific">Parasitella parasitica</name>
    <dbReference type="NCBI Taxonomy" id="35722"/>
    <lineage>
        <taxon>Eukaryota</taxon>
        <taxon>Fungi</taxon>
        <taxon>Fungi incertae sedis</taxon>
        <taxon>Mucoromycota</taxon>
        <taxon>Mucoromycotina</taxon>
        <taxon>Mucoromycetes</taxon>
        <taxon>Mucorales</taxon>
        <taxon>Mucorineae</taxon>
        <taxon>Mucoraceae</taxon>
        <taxon>Parasitella</taxon>
    </lineage>
</organism>
<dbReference type="PANTHER" id="PTHR39394:SF1">
    <property type="entry name" value="DNAJ HOMOLOGUE SUBFAMILY C MEMBER 28 CONSERVED DOMAIN-CONTAINING PROTEIN"/>
    <property type="match status" value="1"/>
</dbReference>
<dbReference type="PANTHER" id="PTHR39394">
    <property type="entry name" value="YALI0E31793P"/>
    <property type="match status" value="1"/>
</dbReference>
<protein>
    <recommendedName>
        <fullName evidence="2">DnaJ homologue subfamily C member 28 conserved domain-containing protein</fullName>
    </recommendedName>
</protein>
<reference evidence="3 4" key="1">
    <citation type="submission" date="2014-09" db="EMBL/GenBank/DDBJ databases">
        <authorList>
            <person name="Ellenberger Sabrina"/>
        </authorList>
    </citation>
    <scope>NUCLEOTIDE SEQUENCE [LARGE SCALE GENOMIC DNA]</scope>
    <source>
        <strain evidence="3 4">CBS 412.66</strain>
    </source>
</reference>
<evidence type="ECO:0000313" key="3">
    <source>
        <dbReference type="EMBL" id="CEP06900.1"/>
    </source>
</evidence>
<proteinExistence type="predicted"/>
<evidence type="ECO:0000259" key="2">
    <source>
        <dbReference type="Pfam" id="PF09350"/>
    </source>
</evidence>
<evidence type="ECO:0000313" key="4">
    <source>
        <dbReference type="Proteomes" id="UP000054107"/>
    </source>
</evidence>
<dbReference type="STRING" id="35722.A0A0B7MUE3"/>
<accession>A0A0B7MUE3</accession>
<evidence type="ECO:0000256" key="1">
    <source>
        <dbReference type="SAM" id="MobiDB-lite"/>
    </source>
</evidence>
<dbReference type="Pfam" id="PF09350">
    <property type="entry name" value="DJC28_CD"/>
    <property type="match status" value="1"/>
</dbReference>
<keyword evidence="4" id="KW-1185">Reference proteome</keyword>
<feature type="compositionally biased region" description="Basic and acidic residues" evidence="1">
    <location>
        <begin position="116"/>
        <end position="138"/>
    </location>
</feature>